<reference evidence="2 3" key="1">
    <citation type="submission" date="2024-02" db="EMBL/GenBank/DDBJ databases">
        <title>High-quality chromosome-scale genome assembly of Pensacola bahiagrass (Paspalum notatum Flugge var. saurae).</title>
        <authorList>
            <person name="Vega J.M."/>
            <person name="Podio M."/>
            <person name="Orjuela J."/>
            <person name="Siena L.A."/>
            <person name="Pessino S.C."/>
            <person name="Combes M.C."/>
            <person name="Mariac C."/>
            <person name="Albertini E."/>
            <person name="Pupilli F."/>
            <person name="Ortiz J.P.A."/>
            <person name="Leblanc O."/>
        </authorList>
    </citation>
    <scope>NUCLEOTIDE SEQUENCE [LARGE SCALE GENOMIC DNA]</scope>
    <source>
        <strain evidence="2">R1</strain>
        <tissue evidence="2">Leaf</tissue>
    </source>
</reference>
<gene>
    <name evidence="2" type="ORF">U9M48_011543</name>
</gene>
<dbReference type="Pfam" id="PF14009">
    <property type="entry name" value="PADRE"/>
    <property type="match status" value="1"/>
</dbReference>
<protein>
    <submittedName>
        <fullName evidence="2">Uncharacterized protein</fullName>
    </submittedName>
</protein>
<evidence type="ECO:0000256" key="1">
    <source>
        <dbReference type="SAM" id="MobiDB-lite"/>
    </source>
</evidence>
<organism evidence="2 3">
    <name type="scientific">Paspalum notatum var. saurae</name>
    <dbReference type="NCBI Taxonomy" id="547442"/>
    <lineage>
        <taxon>Eukaryota</taxon>
        <taxon>Viridiplantae</taxon>
        <taxon>Streptophyta</taxon>
        <taxon>Embryophyta</taxon>
        <taxon>Tracheophyta</taxon>
        <taxon>Spermatophyta</taxon>
        <taxon>Magnoliopsida</taxon>
        <taxon>Liliopsida</taxon>
        <taxon>Poales</taxon>
        <taxon>Poaceae</taxon>
        <taxon>PACMAD clade</taxon>
        <taxon>Panicoideae</taxon>
        <taxon>Andropogonodae</taxon>
        <taxon>Paspaleae</taxon>
        <taxon>Paspalinae</taxon>
        <taxon>Paspalum</taxon>
    </lineage>
</organism>
<dbReference type="InterPro" id="IPR025322">
    <property type="entry name" value="PADRE_dom"/>
</dbReference>
<dbReference type="PANTHER" id="PTHR33052">
    <property type="entry name" value="DUF4228 DOMAIN PROTEIN-RELATED"/>
    <property type="match status" value="1"/>
</dbReference>
<sequence length="190" mass="18952">MGQCVSTSGTDSAAPPPTTRDTGALVLMPGGDLREYARGATAARPLHDAAAGTHDAQAAKWCVCDADAVGLAEGPVPALAAADALRAGQIYFVLPAAARRRGVRRQDVAALAVAASAALSARAAAAASGRRGGGRRGAAVAPLVFAPPPEEEATDAAPQKPSPKPKRRPAGSCSGGRVERFASGLTAIPE</sequence>
<accession>A0AAQ3SWJ3</accession>
<dbReference type="EMBL" id="CP144747">
    <property type="protein sequence ID" value="WVZ61714.1"/>
    <property type="molecule type" value="Genomic_DNA"/>
</dbReference>
<feature type="compositionally biased region" description="Polar residues" evidence="1">
    <location>
        <begin position="1"/>
        <end position="11"/>
    </location>
</feature>
<dbReference type="Proteomes" id="UP001341281">
    <property type="component" value="Chromosome 03"/>
</dbReference>
<feature type="region of interest" description="Disordered" evidence="1">
    <location>
        <begin position="140"/>
        <end position="190"/>
    </location>
</feature>
<evidence type="ECO:0000313" key="2">
    <source>
        <dbReference type="EMBL" id="WVZ61714.1"/>
    </source>
</evidence>
<proteinExistence type="predicted"/>
<dbReference type="AlphaFoldDB" id="A0AAQ3SWJ3"/>
<name>A0AAQ3SWJ3_PASNO</name>
<feature type="region of interest" description="Disordered" evidence="1">
    <location>
        <begin position="1"/>
        <end position="21"/>
    </location>
</feature>
<evidence type="ECO:0000313" key="3">
    <source>
        <dbReference type="Proteomes" id="UP001341281"/>
    </source>
</evidence>
<keyword evidence="3" id="KW-1185">Reference proteome</keyword>